<keyword evidence="2 5" id="KW-0732">Signal</keyword>
<organism evidence="7 8">
    <name type="scientific">Haploplasma axanthum</name>
    <name type="common">Acholeplasma axanthum</name>
    <dbReference type="NCBI Taxonomy" id="29552"/>
    <lineage>
        <taxon>Bacteria</taxon>
        <taxon>Bacillati</taxon>
        <taxon>Mycoplasmatota</taxon>
        <taxon>Mollicutes</taxon>
        <taxon>Acholeplasmatales</taxon>
        <taxon>Acholeplasmataceae</taxon>
        <taxon>Haploplasma</taxon>
    </lineage>
</organism>
<dbReference type="InterPro" id="IPR005323">
    <property type="entry name" value="CBM41_pullulanase"/>
</dbReference>
<evidence type="ECO:0000256" key="5">
    <source>
        <dbReference type="SAM" id="SignalP"/>
    </source>
</evidence>
<reference evidence="7 8" key="1">
    <citation type="submission" date="2019-01" db="EMBL/GenBank/DDBJ databases">
        <authorList>
            <consortium name="Pathogen Informatics"/>
        </authorList>
    </citation>
    <scope>NUCLEOTIDE SEQUENCE [LARGE SCALE GENOMIC DNA]</scope>
    <source>
        <strain evidence="7 8">NCTC10138</strain>
    </source>
</reference>
<dbReference type="InterPro" id="IPR013783">
    <property type="entry name" value="Ig-like_fold"/>
</dbReference>
<evidence type="ECO:0000313" key="8">
    <source>
        <dbReference type="Proteomes" id="UP000289841"/>
    </source>
</evidence>
<keyword evidence="4" id="KW-0326">Glycosidase</keyword>
<feature type="chain" id="PRO_5019517134" description="Pullulanase carbohydrate-binding module 41 domain-containing protein" evidence="5">
    <location>
        <begin position="26"/>
        <end position="533"/>
    </location>
</feature>
<dbReference type="GO" id="GO:0030246">
    <property type="term" value="F:carbohydrate binding"/>
    <property type="evidence" value="ECO:0007669"/>
    <property type="project" value="InterPro"/>
</dbReference>
<dbReference type="GO" id="GO:0005975">
    <property type="term" value="P:carbohydrate metabolic process"/>
    <property type="evidence" value="ECO:0007669"/>
    <property type="project" value="InterPro"/>
</dbReference>
<comment type="similarity">
    <text evidence="1">Belongs to the glycosyl hydrolase 13 family.</text>
</comment>
<keyword evidence="3" id="KW-0378">Hydrolase</keyword>
<dbReference type="AlphaFoldDB" id="A0A449BFP4"/>
<dbReference type="InterPro" id="IPR013784">
    <property type="entry name" value="Carb-bd-like_fold"/>
</dbReference>
<proteinExistence type="inferred from homology"/>
<evidence type="ECO:0000256" key="4">
    <source>
        <dbReference type="ARBA" id="ARBA00023295"/>
    </source>
</evidence>
<dbReference type="Gene3D" id="2.60.40.1110">
    <property type="match status" value="1"/>
</dbReference>
<dbReference type="STRING" id="1278311.GCA_000428705_00655"/>
<dbReference type="EMBL" id="LR215048">
    <property type="protein sequence ID" value="VEU81130.1"/>
    <property type="molecule type" value="Genomic_DNA"/>
</dbReference>
<sequence>MKKFLCVLLMAISSVLLVQTVSVRAEGKGNLVIHFQKLDGEYEDVGLNTWGIGADTWAEGIKGPTALSEKTKTDDFGIFWELNDVPVRSEGSMGFQAVGFDNVGQETEVQNWSRKYANHEIQNSVVVADKTVHIYVFEGSNTRTNEEKDADGESTYIVANPDKQGIVIVYYDPTNSYEENLGVHSDGFEASSNAVGWNNPLKIFNNAGKSTVGTFIKAGILYYEDLEKEPVALLYYGDGDNSKKTGDIKPNTEDNAAYIENKKATGQLDFVYVVNKGNNNTTMNNVWVNNPESFRKEAFAFELVGFTPKAQGKEASGTYAIDKRTVIVQTNQELQNLYVLAETDDEKLAADNKIKSWFKIKEITSAVDATTETYGEEIAFESVDYAKGTSNKTLKDFVITLKNDLDINKRYKVFFNDGDLETPREAELELDLDREKPVIRFVSPNFSGVAEADRIIEIAWNKKFDQNKFPIIMVTDNRDGDLTQHFYVPSGEFSKLNTNIEGDYVIMVQVEDAWGNIAQEKFTFRVTRKIKWG</sequence>
<evidence type="ECO:0000256" key="1">
    <source>
        <dbReference type="ARBA" id="ARBA00008061"/>
    </source>
</evidence>
<feature type="signal peptide" evidence="5">
    <location>
        <begin position="1"/>
        <end position="25"/>
    </location>
</feature>
<protein>
    <recommendedName>
        <fullName evidence="6">Pullulanase carbohydrate-binding module 41 domain-containing protein</fullName>
    </recommendedName>
</protein>
<dbReference type="GO" id="GO:0016798">
    <property type="term" value="F:hydrolase activity, acting on glycosyl bonds"/>
    <property type="evidence" value="ECO:0007669"/>
    <property type="project" value="UniProtKB-KW"/>
</dbReference>
<dbReference type="Pfam" id="PF03714">
    <property type="entry name" value="PUD"/>
    <property type="match status" value="1"/>
</dbReference>
<evidence type="ECO:0000259" key="6">
    <source>
        <dbReference type="Pfam" id="PF03714"/>
    </source>
</evidence>
<name>A0A449BFP4_HAPAX</name>
<evidence type="ECO:0000256" key="2">
    <source>
        <dbReference type="ARBA" id="ARBA00022729"/>
    </source>
</evidence>
<dbReference type="SUPFAM" id="SSF49452">
    <property type="entry name" value="Starch-binding domain-like"/>
    <property type="match status" value="1"/>
</dbReference>
<dbReference type="KEGG" id="aaxa:NCTC10138_01522"/>
<keyword evidence="8" id="KW-1185">Reference proteome</keyword>
<evidence type="ECO:0000313" key="7">
    <source>
        <dbReference type="EMBL" id="VEU81130.1"/>
    </source>
</evidence>
<dbReference type="Gene3D" id="2.60.40.10">
    <property type="entry name" value="Immunoglobulins"/>
    <property type="match status" value="1"/>
</dbReference>
<feature type="domain" description="Pullulanase carbohydrate-binding module 41" evidence="6">
    <location>
        <begin position="31"/>
        <end position="101"/>
    </location>
</feature>
<accession>A0A449BFP4</accession>
<dbReference type="Proteomes" id="UP000289841">
    <property type="component" value="Chromosome"/>
</dbReference>
<evidence type="ECO:0000256" key="3">
    <source>
        <dbReference type="ARBA" id="ARBA00022801"/>
    </source>
</evidence>
<gene>
    <name evidence="7" type="ORF">NCTC10138_01522</name>
</gene>